<gene>
    <name evidence="1" type="ORF">LCI18_013413</name>
</gene>
<proteinExistence type="predicted"/>
<dbReference type="EMBL" id="CP090039">
    <property type="protein sequence ID" value="UPL02479.1"/>
    <property type="molecule type" value="Genomic_DNA"/>
</dbReference>
<name>A0ACD3ZN22_FUSSC</name>
<reference evidence="1" key="1">
    <citation type="submission" date="2021-11" db="EMBL/GenBank/DDBJ databases">
        <title>Fusarium solani-melongenae Genome sequencing and assembly.</title>
        <authorList>
            <person name="Xie S."/>
            <person name="Huang L."/>
            <person name="Zhang X."/>
        </authorList>
    </citation>
    <scope>NUCLEOTIDE SEQUENCE</scope>
    <source>
        <strain evidence="1">CRI 24-3</strain>
    </source>
</reference>
<organism evidence="1 2">
    <name type="scientific">Fusarium solani subsp. cucurbitae</name>
    <name type="common">Neocosmosporum cucurbitae</name>
    <dbReference type="NCBI Taxonomy" id="2747967"/>
    <lineage>
        <taxon>Eukaryota</taxon>
        <taxon>Fungi</taxon>
        <taxon>Dikarya</taxon>
        <taxon>Ascomycota</taxon>
        <taxon>Pezizomycotina</taxon>
        <taxon>Sordariomycetes</taxon>
        <taxon>Hypocreomycetidae</taxon>
        <taxon>Hypocreales</taxon>
        <taxon>Nectriaceae</taxon>
        <taxon>Fusarium</taxon>
        <taxon>Fusarium solani species complex</taxon>
    </lineage>
</organism>
<sequence length="933" mass="107538">MDDMQEKCGCRKPDITIFEICRSCGNPVNFEELRQQAIDTYNRDGRPIEDPNLPRRYLLMGNPKNSLRLLHLDDDASPILSGTFERASIAHLPPYEAVSYCWGGDDGDYTKSEFIIIGGRLFPITKNCAAVLRKIRKKNSKRVIWIDSLCINQNDVNERSVQVSQMGLIFSGAQKVHIYLGNNVDNTTVSEAFYVLGSMQNLQEFSMRLRDRAESVKALFTQTYFSRMWIIQEVLLAKSAQLHWGTTTIPWQTLSEGHLDVLRWYGIHSHIPEWMRIRAMTNNFRNSETLGELLFSAMGSTASNDRDKVYGIYGLLFDAEEEGLIVDYGLSVKQVFTNMAVHLITKHSAFRAILPYVNHDAPSVDGEQLPSWVPDFRSRCVPKHVTISFDGYNDLKIHSRISSEEAISNIGTNELYLRGHRLRIFPGRDLPDDECSKVVKCKIGEQDLEWKIEAKFSVDFDPKEHTVFWMPNGLILHLKRSRTLEDTYTLLGECALKHSGPFPTLVVHNRRTSFADAMFGLELQDLAPLWKIYLDFKGFFVRSKMSDEYKPFSQTGVNMEDANEAASKYRDFCSRDEFNEYRRQIHNNRQKSTVRRWMFGLREIQKPNDEGTFGQDEDSDDEDSDDEDSDDEMLVARGQRDSQIERMIGFESFWEVPGTWERLHSLKTVLQHPESYDIQKINDLCSSWLQHYEEAIRLIWLRDFRRKSEQYVTLATRFLEKLEAWETVTEKLSEALQWAEGFFWLEEPPSVRDNEDSSLILPVSKKRKAPTVNNDDEDGEVGDSPNGGRRDLRLERSPLLSDGFAGRSGGDRDDRVEGARTEQSKAEEGPANGSPHDKKIMPNWLIENNFKAVRVRWEECQTSGGRIWKPNGYVLEPWSDGWVEAIWSIPNLFAAKDQVNLEELFQLEERCLKHGAWRGVKMEICQAETITLV</sequence>
<evidence type="ECO:0000313" key="2">
    <source>
        <dbReference type="Proteomes" id="UP000830768"/>
    </source>
</evidence>
<accession>A0ACD3ZN22</accession>
<keyword evidence="2" id="KW-1185">Reference proteome</keyword>
<dbReference type="Proteomes" id="UP000830768">
    <property type="component" value="Chromosome 11"/>
</dbReference>
<protein>
    <submittedName>
        <fullName evidence="1">Uncharacterized protein</fullName>
    </submittedName>
</protein>
<evidence type="ECO:0000313" key="1">
    <source>
        <dbReference type="EMBL" id="UPL02479.1"/>
    </source>
</evidence>